<name>A0ABY4SKK9_9CAUL</name>
<dbReference type="PANTHER" id="PTHR13887">
    <property type="entry name" value="GLUTATHIONE S-TRANSFERASE KAPPA"/>
    <property type="match status" value="1"/>
</dbReference>
<comment type="similarity">
    <text evidence="2">Belongs to the thioredoxin family. DsbA subfamily.</text>
</comment>
<dbReference type="RefSeq" id="WP_249749895.1">
    <property type="nucleotide sequence ID" value="NZ_CP097298.1"/>
</dbReference>
<evidence type="ECO:0000256" key="2">
    <source>
        <dbReference type="ARBA" id="ARBA00005791"/>
    </source>
</evidence>
<feature type="signal peptide" evidence="3">
    <location>
        <begin position="1"/>
        <end position="21"/>
    </location>
</feature>
<dbReference type="Proteomes" id="UP001055429">
    <property type="component" value="Chromosome"/>
</dbReference>
<keyword evidence="3" id="KW-0732">Signal</keyword>
<evidence type="ECO:0000313" key="5">
    <source>
        <dbReference type="EMBL" id="URI14404.1"/>
    </source>
</evidence>
<dbReference type="PANTHER" id="PTHR13887:SF56">
    <property type="entry name" value="THIOREDOXIN-LIKE REDUCTASE RV2466C"/>
    <property type="match status" value="1"/>
</dbReference>
<evidence type="ECO:0000313" key="6">
    <source>
        <dbReference type="Proteomes" id="UP001055429"/>
    </source>
</evidence>
<dbReference type="PROSITE" id="PS51352">
    <property type="entry name" value="THIOREDOXIN_2"/>
    <property type="match status" value="1"/>
</dbReference>
<dbReference type="InterPro" id="IPR036249">
    <property type="entry name" value="Thioredoxin-like_sf"/>
</dbReference>
<dbReference type="SUPFAM" id="SSF52833">
    <property type="entry name" value="Thioredoxin-like"/>
    <property type="match status" value="1"/>
</dbReference>
<reference evidence="5" key="1">
    <citation type="submission" date="2022-05" db="EMBL/GenBank/DDBJ databases">
        <title>Brevundimonas albigilva TT17 genome sequence.</title>
        <authorList>
            <person name="Lee K."/>
            <person name="Son H."/>
        </authorList>
    </citation>
    <scope>NUCLEOTIDE SEQUENCE</scope>
    <source>
        <strain evidence="5">TT17</strain>
    </source>
</reference>
<gene>
    <name evidence="5" type="ORF">M8231_11300</name>
</gene>
<dbReference type="Gene3D" id="3.40.30.10">
    <property type="entry name" value="Glutaredoxin"/>
    <property type="match status" value="1"/>
</dbReference>
<protein>
    <submittedName>
        <fullName evidence="5">DsbA family protein</fullName>
    </submittedName>
</protein>
<evidence type="ECO:0000259" key="4">
    <source>
        <dbReference type="PROSITE" id="PS51352"/>
    </source>
</evidence>
<evidence type="ECO:0000256" key="1">
    <source>
        <dbReference type="ARBA" id="ARBA00003565"/>
    </source>
</evidence>
<feature type="domain" description="Thioredoxin" evidence="4">
    <location>
        <begin position="9"/>
        <end position="198"/>
    </location>
</feature>
<feature type="chain" id="PRO_5046014663" evidence="3">
    <location>
        <begin position="22"/>
        <end position="198"/>
    </location>
</feature>
<dbReference type="EMBL" id="CP097649">
    <property type="protein sequence ID" value="URI14404.1"/>
    <property type="molecule type" value="Genomic_DNA"/>
</dbReference>
<dbReference type="Pfam" id="PF13462">
    <property type="entry name" value="Thioredoxin_4"/>
    <property type="match status" value="1"/>
</dbReference>
<evidence type="ECO:0000256" key="3">
    <source>
        <dbReference type="SAM" id="SignalP"/>
    </source>
</evidence>
<comment type="function">
    <text evidence="1">May be required for disulfide bond formation in some proteins.</text>
</comment>
<keyword evidence="6" id="KW-1185">Reference proteome</keyword>
<proteinExistence type="inferred from homology"/>
<organism evidence="5 6">
    <name type="scientific">Brevundimonas albigilva</name>
    <dbReference type="NCBI Taxonomy" id="1312364"/>
    <lineage>
        <taxon>Bacteria</taxon>
        <taxon>Pseudomonadati</taxon>
        <taxon>Pseudomonadota</taxon>
        <taxon>Alphaproteobacteria</taxon>
        <taxon>Caulobacterales</taxon>
        <taxon>Caulobacteraceae</taxon>
        <taxon>Brevundimonas</taxon>
    </lineage>
</organism>
<dbReference type="InterPro" id="IPR012336">
    <property type="entry name" value="Thioredoxin-like_fold"/>
</dbReference>
<accession>A0ABY4SKK9</accession>
<dbReference type="CDD" id="cd02972">
    <property type="entry name" value="DsbA_family"/>
    <property type="match status" value="1"/>
</dbReference>
<dbReference type="InterPro" id="IPR013766">
    <property type="entry name" value="Thioredoxin_domain"/>
</dbReference>
<sequence length="198" mass="20503">MIRSTLMGLALLAAAPAAALAAEPAAVTAADRTLGSADAPVTVIEYSSLTCPHCAAWTNTVLPAFKTRFVDTGQVRFVYRDLPTAPAPVATLAAKVTRCVAPDKAFAAIELMMAQQEAARLMRYPAGWFLNAIDVGGRTAEEVGACVEDPATQTALDAQIADAQAAGVTGTPSFFVNGKRVEDTTLDGLAAAIEPLLP</sequence>